<dbReference type="GO" id="GO:0009395">
    <property type="term" value="P:phospholipid catabolic process"/>
    <property type="evidence" value="ECO:0007669"/>
    <property type="project" value="TreeGrafter"/>
</dbReference>
<name>A0A1H9ERP2_9GAMM</name>
<keyword evidence="4" id="KW-1185">Reference proteome</keyword>
<proteinExistence type="predicted"/>
<dbReference type="Pfam" id="PF04185">
    <property type="entry name" value="Phosphoesterase"/>
    <property type="match status" value="1"/>
</dbReference>
<dbReference type="InterPro" id="IPR007312">
    <property type="entry name" value="Phosphoesterase"/>
</dbReference>
<keyword evidence="1" id="KW-0378">Hydrolase</keyword>
<dbReference type="InterPro" id="IPR017850">
    <property type="entry name" value="Alkaline_phosphatase_core_sf"/>
</dbReference>
<dbReference type="GO" id="GO:0042578">
    <property type="term" value="F:phosphoric ester hydrolase activity"/>
    <property type="evidence" value="ECO:0007669"/>
    <property type="project" value="UniProtKB-ARBA"/>
</dbReference>
<evidence type="ECO:0000256" key="1">
    <source>
        <dbReference type="ARBA" id="ARBA00022801"/>
    </source>
</evidence>
<organism evidence="3 4">
    <name type="scientific">Solimonas aquatica</name>
    <dbReference type="NCBI Taxonomy" id="489703"/>
    <lineage>
        <taxon>Bacteria</taxon>
        <taxon>Pseudomonadati</taxon>
        <taxon>Pseudomonadota</taxon>
        <taxon>Gammaproteobacteria</taxon>
        <taxon>Nevskiales</taxon>
        <taxon>Nevskiaceae</taxon>
        <taxon>Solimonas</taxon>
    </lineage>
</organism>
<accession>A0A1H9ERP2</accession>
<dbReference type="AlphaFoldDB" id="A0A1H9ERP2"/>
<dbReference type="RefSeq" id="WP_177188894.1">
    <property type="nucleotide sequence ID" value="NZ_FOFS01000005.1"/>
</dbReference>
<feature type="region of interest" description="Disordered" evidence="2">
    <location>
        <begin position="67"/>
        <end position="87"/>
    </location>
</feature>
<dbReference type="STRING" id="489703.SAMN04488038_105130"/>
<reference evidence="3 4" key="1">
    <citation type="submission" date="2016-10" db="EMBL/GenBank/DDBJ databases">
        <authorList>
            <person name="de Groot N.N."/>
        </authorList>
    </citation>
    <scope>NUCLEOTIDE SEQUENCE [LARGE SCALE GENOMIC DNA]</scope>
    <source>
        <strain evidence="3 4">DSM 25927</strain>
    </source>
</reference>
<dbReference type="Proteomes" id="UP000199233">
    <property type="component" value="Unassembled WGS sequence"/>
</dbReference>
<evidence type="ECO:0000313" key="3">
    <source>
        <dbReference type="EMBL" id="SEQ28364.1"/>
    </source>
</evidence>
<dbReference type="PANTHER" id="PTHR31956">
    <property type="entry name" value="NON-SPECIFIC PHOSPHOLIPASE C4-RELATED"/>
    <property type="match status" value="1"/>
</dbReference>
<dbReference type="PANTHER" id="PTHR31956:SF1">
    <property type="entry name" value="NON-SPECIFIC PHOSPHOLIPASE C1"/>
    <property type="match status" value="1"/>
</dbReference>
<gene>
    <name evidence="3" type="ORF">SAMN04488038_105130</name>
</gene>
<evidence type="ECO:0000256" key="2">
    <source>
        <dbReference type="SAM" id="MobiDB-lite"/>
    </source>
</evidence>
<sequence length="712" mass="79415">MKSQLPHDKIKHVVVLMLENRGFDHLLGWLYDDKANRPQSFFGNAKDRRDFLGLSTLSAEQLQALANPFPSPETPPALPRKGARAPKTPAYNPGESFTHIMNQMWGTGLEAADWKDAETRQKLIAKLGQQGSKPPPMTGYILDFDQDVYHQTGKRLGGAELSEIMDTYAPEQLPVLSGLARYYGLSDEWYCSVPSQTNTNRAFSMAGTSRGLVTNSFYDAFASTINPLQYGFNKASGGSHADALPASTRSLFEVLSQFDIGWTVYWQDNWPPKDISLGRQYQYVKTMFPQLADPSYQKNFVQFDSDDPGNAFFTAARQGRLPAVSWVEPKWGGGAQWDTIKRAVGNDYHPVSDTTVGEDFLMNVYTAIADSPSWKDTLLIVTFDENGGTYDHLVPPAASPSFNDRVPLGPDAVGKQDMDAATRTQFGFNFDQFGIRVPTLLISPRIAPSSIFRSPQPTPFDHTSIIATVLSMAGIGRQYWLMGERVAQAPTFDSVLLDVPREIARPAEALNIPTQLYRRDARDDDDRPPLLYEQKYLVRYIGDPWYAQSGARYLSVSQSIKGLWYPTLTDNPAKAVCFQLSSPCSDPTYGPVANMSKLLLVTTESAWIGLKLLCADPVVSCVYYGRDPQYGGCQWQIRMLSSRDPQRTVREGDWVYFLSQLQPAAYQSVSARTTPDPLQRLLPYPDDPNYLSTRGGEWALWQLLAAGDVNNV</sequence>
<evidence type="ECO:0000313" key="4">
    <source>
        <dbReference type="Proteomes" id="UP000199233"/>
    </source>
</evidence>
<feature type="compositionally biased region" description="Pro residues" evidence="2">
    <location>
        <begin position="69"/>
        <end position="78"/>
    </location>
</feature>
<dbReference type="Gene3D" id="3.40.720.10">
    <property type="entry name" value="Alkaline Phosphatase, subunit A"/>
    <property type="match status" value="2"/>
</dbReference>
<dbReference type="EMBL" id="FOFS01000005">
    <property type="protein sequence ID" value="SEQ28364.1"/>
    <property type="molecule type" value="Genomic_DNA"/>
</dbReference>
<protein>
    <submittedName>
        <fullName evidence="3">Phospholipase C</fullName>
    </submittedName>
</protein>